<feature type="domain" description="Tyrosine-protein phosphatase" evidence="4">
    <location>
        <begin position="14"/>
        <end position="155"/>
    </location>
</feature>
<dbReference type="RefSeq" id="XP_005648774.1">
    <property type="nucleotide sequence ID" value="XM_005648717.1"/>
</dbReference>
<dbReference type="GeneID" id="17042228"/>
<dbReference type="PROSITE" id="PS50054">
    <property type="entry name" value="TYR_PHOSPHATASE_DUAL"/>
    <property type="match status" value="1"/>
</dbReference>
<dbReference type="SUPFAM" id="SSF52799">
    <property type="entry name" value="(Phosphotyrosine protein) phosphatases II"/>
    <property type="match status" value="1"/>
</dbReference>
<dbReference type="InterPro" id="IPR029021">
    <property type="entry name" value="Prot-tyrosine_phosphatase-like"/>
</dbReference>
<gene>
    <name evidence="6" type="ORF">COCSUDRAFT_41499</name>
</gene>
<keyword evidence="2" id="KW-0904">Protein phosphatase</keyword>
<reference evidence="6 7" key="1">
    <citation type="journal article" date="2012" name="Genome Biol.">
        <title>The genome of the polar eukaryotic microalga coccomyxa subellipsoidea reveals traits of cold adaptation.</title>
        <authorList>
            <person name="Blanc G."/>
            <person name="Agarkova I."/>
            <person name="Grimwood J."/>
            <person name="Kuo A."/>
            <person name="Brueggeman A."/>
            <person name="Dunigan D."/>
            <person name="Gurnon J."/>
            <person name="Ladunga I."/>
            <person name="Lindquist E."/>
            <person name="Lucas S."/>
            <person name="Pangilinan J."/>
            <person name="Proschold T."/>
            <person name="Salamov A."/>
            <person name="Schmutz J."/>
            <person name="Weeks D."/>
            <person name="Yamada T."/>
            <person name="Claverie J.M."/>
            <person name="Grigoriev I."/>
            <person name="Van Etten J."/>
            <person name="Lomsadze A."/>
            <person name="Borodovsky M."/>
        </authorList>
    </citation>
    <scope>NUCLEOTIDE SEQUENCE [LARGE SCALE GENOMIC DNA]</scope>
    <source>
        <strain evidence="6 7">C-169</strain>
    </source>
</reference>
<evidence type="ECO:0000313" key="6">
    <source>
        <dbReference type="EMBL" id="EIE24230.1"/>
    </source>
</evidence>
<dbReference type="Proteomes" id="UP000007264">
    <property type="component" value="Unassembled WGS sequence"/>
</dbReference>
<evidence type="ECO:0000259" key="5">
    <source>
        <dbReference type="PROSITE" id="PS50056"/>
    </source>
</evidence>
<evidence type="ECO:0000313" key="7">
    <source>
        <dbReference type="Proteomes" id="UP000007264"/>
    </source>
</evidence>
<evidence type="ECO:0000256" key="2">
    <source>
        <dbReference type="ARBA" id="ARBA00022912"/>
    </source>
</evidence>
<dbReference type="GO" id="GO:0009738">
    <property type="term" value="P:abscisic acid-activated signaling pathway"/>
    <property type="evidence" value="ECO:0007669"/>
    <property type="project" value="InterPro"/>
</dbReference>
<evidence type="ECO:0000256" key="3">
    <source>
        <dbReference type="SAM" id="MobiDB-lite"/>
    </source>
</evidence>
<dbReference type="eggNOG" id="KOG1716">
    <property type="taxonomic scope" value="Eukaryota"/>
</dbReference>
<dbReference type="InterPro" id="IPR020422">
    <property type="entry name" value="TYR_PHOSPHATASE_DUAL_dom"/>
</dbReference>
<feature type="domain" description="Tyrosine specific protein phosphatases" evidence="5">
    <location>
        <begin position="73"/>
        <end position="144"/>
    </location>
</feature>
<dbReference type="Pfam" id="PF00782">
    <property type="entry name" value="DSPc"/>
    <property type="match status" value="1"/>
</dbReference>
<dbReference type="Gene3D" id="3.90.190.10">
    <property type="entry name" value="Protein tyrosine phosphatase superfamily"/>
    <property type="match status" value="1"/>
</dbReference>
<dbReference type="AlphaFoldDB" id="I0Z0R1"/>
<comment type="caution">
    <text evidence="6">The sequence shown here is derived from an EMBL/GenBank/DDBJ whole genome shotgun (WGS) entry which is preliminary data.</text>
</comment>
<dbReference type="GO" id="GO:0005634">
    <property type="term" value="C:nucleus"/>
    <property type="evidence" value="ECO:0007669"/>
    <property type="project" value="TreeGrafter"/>
</dbReference>
<dbReference type="OrthoDB" id="165342at2759"/>
<feature type="region of interest" description="Disordered" evidence="3">
    <location>
        <begin position="218"/>
        <end position="241"/>
    </location>
</feature>
<dbReference type="InterPro" id="IPR044212">
    <property type="entry name" value="IBR5-like"/>
</dbReference>
<dbReference type="KEGG" id="csl:COCSUDRAFT_41499"/>
<dbReference type="InterPro" id="IPR000340">
    <property type="entry name" value="Dual-sp_phosphatase_cat-dom"/>
</dbReference>
<proteinExistence type="predicted"/>
<dbReference type="PANTHER" id="PTHR47244:SF1">
    <property type="entry name" value="PROTEIN-TYROSINE-PHOSPHATASE IBR5"/>
    <property type="match status" value="1"/>
</dbReference>
<evidence type="ECO:0000259" key="4">
    <source>
        <dbReference type="PROSITE" id="PS50054"/>
    </source>
</evidence>
<dbReference type="PROSITE" id="PS00383">
    <property type="entry name" value="TYR_PHOSPHATASE_1"/>
    <property type="match status" value="1"/>
</dbReference>
<evidence type="ECO:0000256" key="1">
    <source>
        <dbReference type="ARBA" id="ARBA00022801"/>
    </source>
</evidence>
<dbReference type="SMART" id="SM00195">
    <property type="entry name" value="DSPc"/>
    <property type="match status" value="1"/>
</dbReference>
<name>I0Z0R1_COCSC</name>
<dbReference type="GO" id="GO:0009734">
    <property type="term" value="P:auxin-activated signaling pathway"/>
    <property type="evidence" value="ECO:0007669"/>
    <property type="project" value="InterPro"/>
</dbReference>
<keyword evidence="1" id="KW-0378">Hydrolase</keyword>
<keyword evidence="7" id="KW-1185">Reference proteome</keyword>
<dbReference type="STRING" id="574566.I0Z0R1"/>
<dbReference type="GO" id="GO:0033549">
    <property type="term" value="F:MAP kinase phosphatase activity"/>
    <property type="evidence" value="ECO:0007669"/>
    <property type="project" value="InterPro"/>
</dbReference>
<dbReference type="PROSITE" id="PS50056">
    <property type="entry name" value="TYR_PHOSPHATASE_2"/>
    <property type="match status" value="1"/>
</dbReference>
<dbReference type="EMBL" id="AGSI01000006">
    <property type="protein sequence ID" value="EIE24230.1"/>
    <property type="molecule type" value="Genomic_DNA"/>
</dbReference>
<dbReference type="InterPro" id="IPR000387">
    <property type="entry name" value="Tyr_Pase_dom"/>
</dbReference>
<accession>I0Z0R1</accession>
<organism evidence="6 7">
    <name type="scientific">Coccomyxa subellipsoidea (strain C-169)</name>
    <name type="common">Green microalga</name>
    <dbReference type="NCBI Taxonomy" id="574566"/>
    <lineage>
        <taxon>Eukaryota</taxon>
        <taxon>Viridiplantae</taxon>
        <taxon>Chlorophyta</taxon>
        <taxon>core chlorophytes</taxon>
        <taxon>Trebouxiophyceae</taxon>
        <taxon>Trebouxiophyceae incertae sedis</taxon>
        <taxon>Coccomyxaceae</taxon>
        <taxon>Coccomyxa</taxon>
        <taxon>Coccomyxa subellipsoidea</taxon>
    </lineage>
</organism>
<sequence length="241" mass="26263">MPQTDAASQQASAYPSNILPQFLYLGSYDNASRSELLKTVGITHILNTVPSCQPLYKNSFTYHTVSTSPPSFEECFEFLDSVFAEREKDGKDVRVLVHCMKGVSRSPAIVIGYLMKHRRWRLCDSYKWVKEHRTATQLTPAEVERLQNLEIQLLGSTSTGYTPSSAASSGGGSNSAAPFGLSTHADFQWAWRDAPAPPPATFVPSPIQSIGFAQQQPGGFVFGGGRAHDSTEPANSVAMES</sequence>
<protein>
    <submittedName>
        <fullName evidence="6">Phosphatases II</fullName>
    </submittedName>
</protein>
<dbReference type="InterPro" id="IPR016130">
    <property type="entry name" value="Tyr_Pase_AS"/>
</dbReference>
<dbReference type="PANTHER" id="PTHR47244">
    <property type="entry name" value="PROTEIN-TYROSINE-PHOSPHATASE IBR5"/>
    <property type="match status" value="1"/>
</dbReference>